<evidence type="ECO:0000313" key="9">
    <source>
        <dbReference type="EMBL" id="NYD71167.1"/>
    </source>
</evidence>
<evidence type="ECO:0000256" key="7">
    <source>
        <dbReference type="SAM" id="MobiDB-lite"/>
    </source>
</evidence>
<keyword evidence="4 9" id="KW-0503">Monooxygenase</keyword>
<dbReference type="SUPFAM" id="SSF51679">
    <property type="entry name" value="Bacterial luciferase-like"/>
    <property type="match status" value="1"/>
</dbReference>
<evidence type="ECO:0000256" key="1">
    <source>
        <dbReference type="ARBA" id="ARBA00022630"/>
    </source>
</evidence>
<evidence type="ECO:0000313" key="10">
    <source>
        <dbReference type="Proteomes" id="UP000549913"/>
    </source>
</evidence>
<dbReference type="Proteomes" id="UP000549913">
    <property type="component" value="Unassembled WGS sequence"/>
</dbReference>
<feature type="binding site" evidence="6">
    <location>
        <position position="103"/>
    </location>
    <ligand>
        <name>FMN</name>
        <dbReference type="ChEBI" id="CHEBI:58210"/>
    </ligand>
</feature>
<dbReference type="RefSeq" id="WP_179548178.1">
    <property type="nucleotide sequence ID" value="NZ_BSEW01000002.1"/>
</dbReference>
<feature type="region of interest" description="Disordered" evidence="7">
    <location>
        <begin position="433"/>
        <end position="454"/>
    </location>
</feature>
<dbReference type="GO" id="GO:0016705">
    <property type="term" value="F:oxidoreductase activity, acting on paired donors, with incorporation or reduction of molecular oxygen"/>
    <property type="evidence" value="ECO:0007669"/>
    <property type="project" value="InterPro"/>
</dbReference>
<evidence type="ECO:0000256" key="2">
    <source>
        <dbReference type="ARBA" id="ARBA00022643"/>
    </source>
</evidence>
<evidence type="ECO:0000256" key="5">
    <source>
        <dbReference type="ARBA" id="ARBA00033748"/>
    </source>
</evidence>
<protein>
    <submittedName>
        <fullName evidence="9">FMN-dependent oxidoreductase (Nitrilotriacetate monooxygenase family)</fullName>
    </submittedName>
</protein>
<dbReference type="InterPro" id="IPR016215">
    <property type="entry name" value="NTA_MOA"/>
</dbReference>
<dbReference type="Pfam" id="PF00296">
    <property type="entry name" value="Bac_luciferase"/>
    <property type="match status" value="1"/>
</dbReference>
<dbReference type="EMBL" id="JACCBM010000001">
    <property type="protein sequence ID" value="NYD71167.1"/>
    <property type="molecule type" value="Genomic_DNA"/>
</dbReference>
<keyword evidence="10" id="KW-1185">Reference proteome</keyword>
<organism evidence="9 10">
    <name type="scientific">Herbiconiux flava</name>
    <dbReference type="NCBI Taxonomy" id="881268"/>
    <lineage>
        <taxon>Bacteria</taxon>
        <taxon>Bacillati</taxon>
        <taxon>Actinomycetota</taxon>
        <taxon>Actinomycetes</taxon>
        <taxon>Micrococcales</taxon>
        <taxon>Microbacteriaceae</taxon>
        <taxon>Herbiconiux</taxon>
    </lineage>
</organism>
<evidence type="ECO:0000256" key="4">
    <source>
        <dbReference type="ARBA" id="ARBA00023033"/>
    </source>
</evidence>
<dbReference type="InterPro" id="IPR011251">
    <property type="entry name" value="Luciferase-like_dom"/>
</dbReference>
<keyword evidence="2 6" id="KW-0288">FMN</keyword>
<sequence length="454" mass="49889">MVKPLSLGVFEILTPSNGVPTWRHPNGRGDRYGSPEYWTGLAKTLDDAGFDFILFADSYGYPQIDGDVPEEVLTHGILFPGYDPMLLVAALSQAAPSLGIVVTSSTSLEQPFPTARRFATLDAFTNGHIGWNVVTGSTAQVTEQLFGITQFDHDARYDVADEFVDLARSLLEDVWDDDAWVFDRESNTLIDPARIRPVSYRSEHFSSHGLFKVPPGRQRTPVLFQAGMSGRGRDFGARNAEAMFIQGQTAEQARTASQDIRSRVAAAGRDPHDLKIISGVTVTVAPTREEALAKRRELEEQFSMDDAAVLFAGFTGIDLRALDRSMPIEDIAGTDQGHTPLDRYRSMPGIETVQDVLDAFRVQERGFVITGSPAEVAEELIATAETADLDGYLLEPTFGDSGAYEEFIALVLPELEARGAWRRPDRSLTLRERLGFPGPHPGFRPSTKNLEPGA</sequence>
<keyword evidence="1 6" id="KW-0285">Flavoprotein</keyword>
<keyword evidence="3" id="KW-0560">Oxidoreductase</keyword>
<feature type="binding site" evidence="6">
    <location>
        <position position="153"/>
    </location>
    <ligand>
        <name>FMN</name>
        <dbReference type="ChEBI" id="CHEBI:58210"/>
    </ligand>
</feature>
<dbReference type="InterPro" id="IPR036661">
    <property type="entry name" value="Luciferase-like_sf"/>
</dbReference>
<evidence type="ECO:0000256" key="6">
    <source>
        <dbReference type="PIRSR" id="PIRSR000337-1"/>
    </source>
</evidence>
<dbReference type="PIRSF" id="PIRSF000337">
    <property type="entry name" value="NTA_MOA"/>
    <property type="match status" value="1"/>
</dbReference>
<dbReference type="AlphaFoldDB" id="A0A852SQP1"/>
<comment type="similarity">
    <text evidence="5">Belongs to the NtaA/SnaA/DszA monooxygenase family.</text>
</comment>
<dbReference type="PANTHER" id="PTHR30011:SF16">
    <property type="entry name" value="C2H2 FINGER DOMAIN TRANSCRIPTION FACTOR (EUROFUNG)-RELATED"/>
    <property type="match status" value="1"/>
</dbReference>
<dbReference type="GO" id="GO:0004497">
    <property type="term" value="F:monooxygenase activity"/>
    <property type="evidence" value="ECO:0007669"/>
    <property type="project" value="UniProtKB-KW"/>
</dbReference>
<evidence type="ECO:0000259" key="8">
    <source>
        <dbReference type="Pfam" id="PF00296"/>
    </source>
</evidence>
<evidence type="ECO:0000256" key="3">
    <source>
        <dbReference type="ARBA" id="ARBA00023002"/>
    </source>
</evidence>
<dbReference type="Gene3D" id="3.20.20.30">
    <property type="entry name" value="Luciferase-like domain"/>
    <property type="match status" value="1"/>
</dbReference>
<feature type="domain" description="Luciferase-like" evidence="8">
    <location>
        <begin position="29"/>
        <end position="386"/>
    </location>
</feature>
<comment type="caution">
    <text evidence="9">The sequence shown here is derived from an EMBL/GenBank/DDBJ whole genome shotgun (WGS) entry which is preliminary data.</text>
</comment>
<accession>A0A852SQP1</accession>
<feature type="binding site" evidence="6">
    <location>
        <position position="157"/>
    </location>
    <ligand>
        <name>FMN</name>
        <dbReference type="ChEBI" id="CHEBI:58210"/>
    </ligand>
</feature>
<feature type="binding site" evidence="6">
    <location>
        <position position="229"/>
    </location>
    <ligand>
        <name>FMN</name>
        <dbReference type="ChEBI" id="CHEBI:58210"/>
    </ligand>
</feature>
<proteinExistence type="inferred from homology"/>
<dbReference type="InterPro" id="IPR051260">
    <property type="entry name" value="Diverse_substr_monoxygenases"/>
</dbReference>
<gene>
    <name evidence="9" type="ORF">BJ984_002325</name>
</gene>
<reference evidence="9 10" key="1">
    <citation type="submission" date="2020-07" db="EMBL/GenBank/DDBJ databases">
        <title>Sequencing the genomes of 1000 actinobacteria strains.</title>
        <authorList>
            <person name="Klenk H.-P."/>
        </authorList>
    </citation>
    <scope>NUCLEOTIDE SEQUENCE [LARGE SCALE GENOMIC DNA]</scope>
    <source>
        <strain evidence="9 10">DSM 26474</strain>
    </source>
</reference>
<feature type="binding site" evidence="6">
    <location>
        <position position="57"/>
    </location>
    <ligand>
        <name>FMN</name>
        <dbReference type="ChEBI" id="CHEBI:58210"/>
    </ligand>
</feature>
<dbReference type="NCBIfam" id="TIGR03860">
    <property type="entry name" value="FMN_nitrolo"/>
    <property type="match status" value="1"/>
</dbReference>
<name>A0A852SQP1_9MICO</name>
<dbReference type="PANTHER" id="PTHR30011">
    <property type="entry name" value="ALKANESULFONATE MONOOXYGENASE-RELATED"/>
    <property type="match status" value="1"/>
</dbReference>